<dbReference type="RefSeq" id="WP_145404039.1">
    <property type="nucleotide sequence ID" value="NZ_BMFU01000001.1"/>
</dbReference>
<feature type="transmembrane region" description="Helical" evidence="2">
    <location>
        <begin position="80"/>
        <end position="100"/>
    </location>
</feature>
<reference evidence="4" key="1">
    <citation type="journal article" date="2019" name="Int. J. Syst. Evol. Microbiol.">
        <title>The Global Catalogue of Microorganisms (GCM) 10K type strain sequencing project: providing services to taxonomists for standard genome sequencing and annotation.</title>
        <authorList>
            <consortium name="The Broad Institute Genomics Platform"/>
            <consortium name="The Broad Institute Genome Sequencing Center for Infectious Disease"/>
            <person name="Wu L."/>
            <person name="Ma J."/>
        </authorList>
    </citation>
    <scope>NUCLEOTIDE SEQUENCE [LARGE SCALE GENOMIC DNA]</scope>
    <source>
        <strain evidence="4">CGMCC 1.12770</strain>
    </source>
</reference>
<feature type="compositionally biased region" description="Polar residues" evidence="1">
    <location>
        <begin position="27"/>
        <end position="37"/>
    </location>
</feature>
<evidence type="ECO:0000313" key="3">
    <source>
        <dbReference type="EMBL" id="GGH44432.1"/>
    </source>
</evidence>
<evidence type="ECO:0000256" key="2">
    <source>
        <dbReference type="SAM" id="Phobius"/>
    </source>
</evidence>
<feature type="compositionally biased region" description="Polar residues" evidence="1">
    <location>
        <begin position="62"/>
        <end position="73"/>
    </location>
</feature>
<evidence type="ECO:0000313" key="4">
    <source>
        <dbReference type="Proteomes" id="UP000652153"/>
    </source>
</evidence>
<comment type="caution">
    <text evidence="3">The sequence shown here is derived from an EMBL/GenBank/DDBJ whole genome shotgun (WGS) entry which is preliminary data.</text>
</comment>
<gene>
    <name evidence="3" type="ORF">GCM10008014_05810</name>
</gene>
<dbReference type="Proteomes" id="UP000652153">
    <property type="component" value="Unassembled WGS sequence"/>
</dbReference>
<accession>A0ABQ1Z295</accession>
<keyword evidence="4" id="KW-1185">Reference proteome</keyword>
<protein>
    <submittedName>
        <fullName evidence="3">Uncharacterized protein</fullName>
    </submittedName>
</protein>
<proteinExistence type="predicted"/>
<feature type="compositionally biased region" description="Basic residues" evidence="1">
    <location>
        <begin position="1"/>
        <end position="10"/>
    </location>
</feature>
<feature type="region of interest" description="Disordered" evidence="1">
    <location>
        <begin position="1"/>
        <end position="73"/>
    </location>
</feature>
<dbReference type="EMBL" id="BMFU01000001">
    <property type="protein sequence ID" value="GGH44432.1"/>
    <property type="molecule type" value="Genomic_DNA"/>
</dbReference>
<keyword evidence="2" id="KW-1133">Transmembrane helix</keyword>
<name>A0ABQ1Z295_9BACL</name>
<keyword evidence="2" id="KW-0472">Membrane</keyword>
<organism evidence="3 4">
    <name type="scientific">Paenibacillus silvae</name>
    <dbReference type="NCBI Taxonomy" id="1325358"/>
    <lineage>
        <taxon>Bacteria</taxon>
        <taxon>Bacillati</taxon>
        <taxon>Bacillota</taxon>
        <taxon>Bacilli</taxon>
        <taxon>Bacillales</taxon>
        <taxon>Paenibacillaceae</taxon>
        <taxon>Paenibacillus</taxon>
    </lineage>
</organism>
<sequence>MKPLTRKHSGSARILSSQKSSPRHSVKNGTGPRTKSNPPLGHPGSRQVSPRASVRGLAIPDRTSNQSSVDGPKQNTLDQLALVAAILALIASAIGLYIAWKTLILPSSGTTEITV</sequence>
<keyword evidence="2" id="KW-0812">Transmembrane</keyword>
<evidence type="ECO:0000256" key="1">
    <source>
        <dbReference type="SAM" id="MobiDB-lite"/>
    </source>
</evidence>